<dbReference type="SUPFAM" id="SSF46785">
    <property type="entry name" value="Winged helix' DNA-binding domain"/>
    <property type="match status" value="1"/>
</dbReference>
<evidence type="ECO:0000256" key="1">
    <source>
        <dbReference type="ARBA" id="ARBA00023125"/>
    </source>
</evidence>
<protein>
    <submittedName>
        <fullName evidence="2">Rrf2 family transcriptional regulator</fullName>
    </submittedName>
</protein>
<evidence type="ECO:0000313" key="2">
    <source>
        <dbReference type="EMBL" id="KGF47297.1"/>
    </source>
</evidence>
<organism evidence="2 3">
    <name type="scientific">Veillonella montpellierensis DNF00314</name>
    <dbReference type="NCBI Taxonomy" id="1401067"/>
    <lineage>
        <taxon>Bacteria</taxon>
        <taxon>Bacillati</taxon>
        <taxon>Bacillota</taxon>
        <taxon>Negativicutes</taxon>
        <taxon>Veillonellales</taxon>
        <taxon>Veillonellaceae</taxon>
        <taxon>Veillonella</taxon>
    </lineage>
</organism>
<dbReference type="EMBL" id="JRNT01000014">
    <property type="protein sequence ID" value="KGF47297.1"/>
    <property type="molecule type" value="Genomic_DNA"/>
</dbReference>
<keyword evidence="1" id="KW-0238">DNA-binding</keyword>
<dbReference type="InterPro" id="IPR036388">
    <property type="entry name" value="WH-like_DNA-bd_sf"/>
</dbReference>
<dbReference type="InterPro" id="IPR036390">
    <property type="entry name" value="WH_DNA-bd_sf"/>
</dbReference>
<dbReference type="GO" id="GO:0003677">
    <property type="term" value="F:DNA binding"/>
    <property type="evidence" value="ECO:0007669"/>
    <property type="project" value="UniProtKB-KW"/>
</dbReference>
<dbReference type="AlphaFoldDB" id="A0A096BX67"/>
<dbReference type="GO" id="GO:0005829">
    <property type="term" value="C:cytosol"/>
    <property type="evidence" value="ECO:0007669"/>
    <property type="project" value="TreeGrafter"/>
</dbReference>
<dbReference type="InterPro" id="IPR000944">
    <property type="entry name" value="Tscrpt_reg_Rrf2"/>
</dbReference>
<proteinExistence type="predicted"/>
<sequence length="138" mass="15677">MKISTKGRYALRVLADIAEHGTDKNVSIREMAERQEISDKYLEGIVARLSAAGFVKSGRGKYGGYRLTREPKDYNVYEILNAAEDSIALVACLEDDADICPRADSCLTMPLWTHLQHRFRECMEEISLQDVMDRKFSV</sequence>
<dbReference type="Pfam" id="PF02082">
    <property type="entry name" value="Rrf2"/>
    <property type="match status" value="1"/>
</dbReference>
<dbReference type="Proteomes" id="UP000029628">
    <property type="component" value="Unassembled WGS sequence"/>
</dbReference>
<dbReference type="Gene3D" id="1.10.10.10">
    <property type="entry name" value="Winged helix-like DNA-binding domain superfamily/Winged helix DNA-binding domain"/>
    <property type="match status" value="1"/>
</dbReference>
<gene>
    <name evidence="2" type="ORF">HMPREF0872_05470</name>
</gene>
<dbReference type="RefSeq" id="WP_038152591.1">
    <property type="nucleotide sequence ID" value="NZ_JRNT01000014.1"/>
</dbReference>
<dbReference type="eggNOG" id="COG1959">
    <property type="taxonomic scope" value="Bacteria"/>
</dbReference>
<dbReference type="GO" id="GO:0003700">
    <property type="term" value="F:DNA-binding transcription factor activity"/>
    <property type="evidence" value="ECO:0007669"/>
    <property type="project" value="TreeGrafter"/>
</dbReference>
<reference evidence="2 3" key="1">
    <citation type="submission" date="2014-07" db="EMBL/GenBank/DDBJ databases">
        <authorList>
            <person name="McCorrison J."/>
            <person name="Sanka R."/>
            <person name="Torralba M."/>
            <person name="Gillis M."/>
            <person name="Haft D.H."/>
            <person name="Methe B."/>
            <person name="Sutton G."/>
            <person name="Nelson K.E."/>
        </authorList>
    </citation>
    <scope>NUCLEOTIDE SEQUENCE [LARGE SCALE GENOMIC DNA]</scope>
    <source>
        <strain evidence="2 3">DNF00314</strain>
    </source>
</reference>
<evidence type="ECO:0000313" key="3">
    <source>
        <dbReference type="Proteomes" id="UP000029628"/>
    </source>
</evidence>
<keyword evidence="3" id="KW-1185">Reference proteome</keyword>
<name>A0A096BX67_9FIRM</name>
<dbReference type="PROSITE" id="PS51197">
    <property type="entry name" value="HTH_RRF2_2"/>
    <property type="match status" value="1"/>
</dbReference>
<accession>A0A096BX67</accession>
<comment type="caution">
    <text evidence="2">The sequence shown here is derived from an EMBL/GenBank/DDBJ whole genome shotgun (WGS) entry which is preliminary data.</text>
</comment>
<dbReference type="PANTHER" id="PTHR33221">
    <property type="entry name" value="WINGED HELIX-TURN-HELIX TRANSCRIPTIONAL REGULATOR, RRF2 FAMILY"/>
    <property type="match status" value="1"/>
</dbReference>
<dbReference type="NCBIfam" id="TIGR00738">
    <property type="entry name" value="rrf2_super"/>
    <property type="match status" value="1"/>
</dbReference>
<dbReference type="PANTHER" id="PTHR33221:SF5">
    <property type="entry name" value="HTH-TYPE TRANSCRIPTIONAL REGULATOR ISCR"/>
    <property type="match status" value="1"/>
</dbReference>